<dbReference type="EMBL" id="QHBU01000037">
    <property type="protein sequence ID" value="PZR83371.1"/>
    <property type="molecule type" value="Genomic_DNA"/>
</dbReference>
<evidence type="ECO:0000259" key="5">
    <source>
        <dbReference type="Pfam" id="PF03668"/>
    </source>
</evidence>
<dbReference type="Gene3D" id="3.40.50.300">
    <property type="entry name" value="P-loop containing nucleotide triphosphate hydrolases"/>
    <property type="match status" value="1"/>
</dbReference>
<evidence type="ECO:0000313" key="7">
    <source>
        <dbReference type="EMBL" id="PZR83371.1"/>
    </source>
</evidence>
<organism evidence="7 8">
    <name type="scientific">Candidatus Aeolococcus gillhamiae</name>
    <dbReference type="NCBI Taxonomy" id="3127015"/>
    <lineage>
        <taxon>Bacteria</taxon>
        <taxon>Bacillati</taxon>
        <taxon>Candidatus Dormiibacterota</taxon>
        <taxon>Candidatus Dormibacteria</taxon>
        <taxon>Candidatus Aeolococcales</taxon>
        <taxon>Candidatus Aeolococcaceae</taxon>
        <taxon>Candidatus Aeolococcus</taxon>
    </lineage>
</organism>
<protein>
    <submittedName>
        <fullName evidence="7">RNase adapter RapZ</fullName>
    </submittedName>
</protein>
<dbReference type="PANTHER" id="PTHR30448">
    <property type="entry name" value="RNASE ADAPTER PROTEIN RAPZ"/>
    <property type="match status" value="1"/>
</dbReference>
<keyword evidence="2 4" id="KW-0067">ATP-binding</keyword>
<reference evidence="7 8" key="1">
    <citation type="journal article" date="2017" name="Nature">
        <title>Atmospheric trace gases support primary production in Antarctic desert surface soil.</title>
        <authorList>
            <person name="Ji M."/>
            <person name="Greening C."/>
            <person name="Vanwonterghem I."/>
            <person name="Carere C.R."/>
            <person name="Bay S.K."/>
            <person name="Steen J.A."/>
            <person name="Montgomery K."/>
            <person name="Lines T."/>
            <person name="Beardall J."/>
            <person name="van Dorst J."/>
            <person name="Snape I."/>
            <person name="Stott M.B."/>
            <person name="Hugenholtz P."/>
            <person name="Ferrari B.C."/>
        </authorList>
    </citation>
    <scope>NUCLEOTIDE SEQUENCE [LARGE SCALE GENOMIC DNA]</scope>
    <source>
        <strain evidence="7">RRmetagenome_bin12</strain>
    </source>
</reference>
<dbReference type="PANTHER" id="PTHR30448:SF0">
    <property type="entry name" value="RNASE ADAPTER PROTEIN RAPZ"/>
    <property type="match status" value="1"/>
</dbReference>
<dbReference type="InterPro" id="IPR005337">
    <property type="entry name" value="RapZ-like"/>
</dbReference>
<dbReference type="Pfam" id="PF22740">
    <property type="entry name" value="PapZ_C"/>
    <property type="match status" value="1"/>
</dbReference>
<evidence type="ECO:0000256" key="3">
    <source>
        <dbReference type="ARBA" id="ARBA00023134"/>
    </source>
</evidence>
<dbReference type="GO" id="GO:0005524">
    <property type="term" value="F:ATP binding"/>
    <property type="evidence" value="ECO:0007669"/>
    <property type="project" value="UniProtKB-UniRule"/>
</dbReference>
<dbReference type="SUPFAM" id="SSF52540">
    <property type="entry name" value="P-loop containing nucleoside triphosphate hydrolases"/>
    <property type="match status" value="1"/>
</dbReference>
<dbReference type="InterPro" id="IPR053930">
    <property type="entry name" value="RapZ-like_N"/>
</dbReference>
<comment type="caution">
    <text evidence="7">The sequence shown here is derived from an EMBL/GenBank/DDBJ whole genome shotgun (WGS) entry which is preliminary data.</text>
</comment>
<dbReference type="AlphaFoldDB" id="A0A2W6AZ96"/>
<sequence length="285" mass="30105">MTNSGPTRPAKPWILTGMSGSGKATALRALEAAGVSSIDNLPVPLLPAFLAEPRAQPAVAVVDARRGDELASFEGVEGATVVFLDAPDAVLVRRLADSTRPHPCAAAGTGQAAVTAERTLVAPLRAAADVVIDTGALSDAQLSQRILEVVAPERDVDAGFRCTVSSFGFKYGPPLEADWVVDSRILPNPFWEPELRPLTGLDEPVREFLLGKEESRQFVGRTAGLLDWVIAASRRRGRGATHVAVGCTGGRHRSVVIAVELAAALGADGIAVDVRHRDVHRPDPR</sequence>
<keyword evidence="1 4" id="KW-0547">Nucleotide-binding</keyword>
<evidence type="ECO:0000256" key="2">
    <source>
        <dbReference type="ARBA" id="ARBA00022840"/>
    </source>
</evidence>
<evidence type="ECO:0000259" key="6">
    <source>
        <dbReference type="Pfam" id="PF22740"/>
    </source>
</evidence>
<evidence type="ECO:0000256" key="1">
    <source>
        <dbReference type="ARBA" id="ARBA00022741"/>
    </source>
</evidence>
<dbReference type="NCBIfam" id="NF003828">
    <property type="entry name" value="PRK05416.1"/>
    <property type="match status" value="1"/>
</dbReference>
<dbReference type="InterPro" id="IPR053931">
    <property type="entry name" value="RapZ_C"/>
</dbReference>
<gene>
    <name evidence="7" type="ORF">DLM65_02000</name>
</gene>
<accession>A0A2W6AZ96</accession>
<proteinExistence type="inferred from homology"/>
<evidence type="ECO:0000313" key="8">
    <source>
        <dbReference type="Proteomes" id="UP000248724"/>
    </source>
</evidence>
<evidence type="ECO:0000256" key="4">
    <source>
        <dbReference type="HAMAP-Rule" id="MF_00636"/>
    </source>
</evidence>
<feature type="binding site" evidence="4">
    <location>
        <begin position="63"/>
        <end position="66"/>
    </location>
    <ligand>
        <name>GTP</name>
        <dbReference type="ChEBI" id="CHEBI:37565"/>
    </ligand>
</feature>
<dbReference type="Pfam" id="PF03668">
    <property type="entry name" value="RapZ-like_N"/>
    <property type="match status" value="1"/>
</dbReference>
<feature type="domain" description="RapZ-like N-terminal" evidence="5">
    <location>
        <begin position="14"/>
        <end position="150"/>
    </location>
</feature>
<keyword evidence="3 4" id="KW-0342">GTP-binding</keyword>
<dbReference type="HAMAP" id="MF_00636">
    <property type="entry name" value="RapZ_like"/>
    <property type="match status" value="1"/>
</dbReference>
<dbReference type="Proteomes" id="UP000248724">
    <property type="component" value="Unassembled WGS sequence"/>
</dbReference>
<name>A0A2W6AZ96_9BACT</name>
<dbReference type="InterPro" id="IPR027417">
    <property type="entry name" value="P-loop_NTPase"/>
</dbReference>
<feature type="domain" description="RapZ C-terminal" evidence="6">
    <location>
        <begin position="162"/>
        <end position="280"/>
    </location>
</feature>
<feature type="binding site" evidence="4">
    <location>
        <begin position="17"/>
        <end position="24"/>
    </location>
    <ligand>
        <name>ATP</name>
        <dbReference type="ChEBI" id="CHEBI:30616"/>
    </ligand>
</feature>
<dbReference type="GO" id="GO:0005525">
    <property type="term" value="F:GTP binding"/>
    <property type="evidence" value="ECO:0007669"/>
    <property type="project" value="UniProtKB-UniRule"/>
</dbReference>